<keyword evidence="3" id="KW-0238">DNA-binding</keyword>
<reference evidence="10" key="1">
    <citation type="journal article" date="2017" name="Plant J.">
        <title>The pomegranate (Punica granatum L.) genome and the genomics of punicalagin biosynthesis.</title>
        <authorList>
            <person name="Qin G."/>
            <person name="Xu C."/>
            <person name="Ming R."/>
            <person name="Tang H."/>
            <person name="Guyot R."/>
            <person name="Kramer E.M."/>
            <person name="Hu Y."/>
            <person name="Yi X."/>
            <person name="Qi Y."/>
            <person name="Xu X."/>
            <person name="Gao Z."/>
            <person name="Pan H."/>
            <person name="Jian J."/>
            <person name="Tian Y."/>
            <person name="Yue Z."/>
            <person name="Xu Y."/>
        </authorList>
    </citation>
    <scope>NUCLEOTIDE SEQUENCE [LARGE SCALE GENOMIC DNA]</scope>
    <source>
        <strain evidence="10">cv. Dabenzi</strain>
    </source>
</reference>
<feature type="compositionally biased region" description="Low complexity" evidence="7">
    <location>
        <begin position="9"/>
        <end position="18"/>
    </location>
</feature>
<evidence type="ECO:0000256" key="5">
    <source>
        <dbReference type="ARBA" id="ARBA00023242"/>
    </source>
</evidence>
<dbReference type="GO" id="GO:0003677">
    <property type="term" value="F:DNA binding"/>
    <property type="evidence" value="ECO:0007669"/>
    <property type="project" value="UniProtKB-KW"/>
</dbReference>
<dbReference type="InterPro" id="IPR001471">
    <property type="entry name" value="AP2/ERF_dom"/>
</dbReference>
<evidence type="ECO:0000256" key="7">
    <source>
        <dbReference type="SAM" id="MobiDB-lite"/>
    </source>
</evidence>
<dbReference type="InterPro" id="IPR036955">
    <property type="entry name" value="AP2/ERF_dom_sf"/>
</dbReference>
<dbReference type="Proteomes" id="UP000197138">
    <property type="component" value="Unassembled WGS sequence"/>
</dbReference>
<dbReference type="GO" id="GO:0009873">
    <property type="term" value="P:ethylene-activated signaling pathway"/>
    <property type="evidence" value="ECO:0007669"/>
    <property type="project" value="InterPro"/>
</dbReference>
<dbReference type="SMART" id="SM00380">
    <property type="entry name" value="AP2"/>
    <property type="match status" value="1"/>
</dbReference>
<sequence>MPQRPKHPAAPSSSSSQSPMPPPPSTDHELSVMVAALTNIVSGTASSSSTSAAAGALPPSETCRQCGIDGCLGCSFFVPNSANASQQDAEGRRNQSTSSRRSRTKKFHYRGVRQRPWGKWAAEIRDPRRAARVWLGTFGTAEEAARAYDRAAIEFRGPRAKLNFPFLDYTSPTPTEGESLLSEMERPESSGTNGEVSAELVEQGNFGESHNFWEFLGDDEMREMMTLMDFREEDSSDSTN</sequence>
<feature type="region of interest" description="Disordered" evidence="7">
    <location>
        <begin position="83"/>
        <end position="106"/>
    </location>
</feature>
<dbReference type="InterPro" id="IPR044808">
    <property type="entry name" value="ERF_plant"/>
</dbReference>
<dbReference type="Pfam" id="PF00847">
    <property type="entry name" value="AP2"/>
    <property type="match status" value="1"/>
</dbReference>
<dbReference type="GO" id="GO:0003700">
    <property type="term" value="F:DNA-binding transcription factor activity"/>
    <property type="evidence" value="ECO:0007669"/>
    <property type="project" value="InterPro"/>
</dbReference>
<comment type="similarity">
    <text evidence="6">Belongs to the AP2/ERF transcription factor family. ERF subfamily.</text>
</comment>
<evidence type="ECO:0000256" key="2">
    <source>
        <dbReference type="ARBA" id="ARBA00023015"/>
    </source>
</evidence>
<evidence type="ECO:0000256" key="4">
    <source>
        <dbReference type="ARBA" id="ARBA00023163"/>
    </source>
</evidence>
<comment type="subcellular location">
    <subcellularLocation>
        <location evidence="1">Nucleus</location>
    </subcellularLocation>
</comment>
<feature type="region of interest" description="Disordered" evidence="7">
    <location>
        <begin position="1"/>
        <end position="30"/>
    </location>
</feature>
<dbReference type="PROSITE" id="PS51032">
    <property type="entry name" value="AP2_ERF"/>
    <property type="match status" value="1"/>
</dbReference>
<dbReference type="CDD" id="cd00018">
    <property type="entry name" value="AP2"/>
    <property type="match status" value="1"/>
</dbReference>
<dbReference type="EMBL" id="MTKT01001810">
    <property type="protein sequence ID" value="OWM83723.1"/>
    <property type="molecule type" value="Genomic_DNA"/>
</dbReference>
<name>A0A218XFM2_PUNGR</name>
<evidence type="ECO:0000256" key="3">
    <source>
        <dbReference type="ARBA" id="ARBA00023125"/>
    </source>
</evidence>
<organism evidence="9 10">
    <name type="scientific">Punica granatum</name>
    <name type="common">Pomegranate</name>
    <dbReference type="NCBI Taxonomy" id="22663"/>
    <lineage>
        <taxon>Eukaryota</taxon>
        <taxon>Viridiplantae</taxon>
        <taxon>Streptophyta</taxon>
        <taxon>Embryophyta</taxon>
        <taxon>Tracheophyta</taxon>
        <taxon>Spermatophyta</taxon>
        <taxon>Magnoliopsida</taxon>
        <taxon>eudicotyledons</taxon>
        <taxon>Gunneridae</taxon>
        <taxon>Pentapetalae</taxon>
        <taxon>rosids</taxon>
        <taxon>malvids</taxon>
        <taxon>Myrtales</taxon>
        <taxon>Lythraceae</taxon>
        <taxon>Punica</taxon>
    </lineage>
</organism>
<dbReference type="SUPFAM" id="SSF54171">
    <property type="entry name" value="DNA-binding domain"/>
    <property type="match status" value="1"/>
</dbReference>
<dbReference type="Gene3D" id="3.30.730.10">
    <property type="entry name" value="AP2/ERF domain"/>
    <property type="match status" value="1"/>
</dbReference>
<accession>A0A218XFM2</accession>
<evidence type="ECO:0000313" key="9">
    <source>
        <dbReference type="EMBL" id="OWM83723.1"/>
    </source>
</evidence>
<feature type="region of interest" description="Disordered" evidence="7">
    <location>
        <begin position="173"/>
        <end position="195"/>
    </location>
</feature>
<dbReference type="PRINTS" id="PR00367">
    <property type="entry name" value="ETHRSPELEMNT"/>
</dbReference>
<dbReference type="FunFam" id="3.30.730.10:FF:000001">
    <property type="entry name" value="Ethylene-responsive transcription factor 2"/>
    <property type="match status" value="1"/>
</dbReference>
<evidence type="ECO:0000256" key="6">
    <source>
        <dbReference type="ARBA" id="ARBA00024343"/>
    </source>
</evidence>
<keyword evidence="4" id="KW-0804">Transcription</keyword>
<comment type="caution">
    <text evidence="9">The sequence shown here is derived from an EMBL/GenBank/DDBJ whole genome shotgun (WGS) entry which is preliminary data.</text>
</comment>
<protein>
    <recommendedName>
        <fullName evidence="8">AP2/ERF domain-containing protein</fullName>
    </recommendedName>
</protein>
<dbReference type="AlphaFoldDB" id="A0A218XFM2"/>
<feature type="domain" description="AP2/ERF" evidence="8">
    <location>
        <begin position="108"/>
        <end position="165"/>
    </location>
</feature>
<evidence type="ECO:0000256" key="1">
    <source>
        <dbReference type="ARBA" id="ARBA00004123"/>
    </source>
</evidence>
<proteinExistence type="inferred from homology"/>
<keyword evidence="5" id="KW-0539">Nucleus</keyword>
<dbReference type="PANTHER" id="PTHR31190">
    <property type="entry name" value="DNA-BINDING DOMAIN"/>
    <property type="match status" value="1"/>
</dbReference>
<dbReference type="InterPro" id="IPR016177">
    <property type="entry name" value="DNA-bd_dom_sf"/>
</dbReference>
<dbReference type="GO" id="GO:0005634">
    <property type="term" value="C:nucleus"/>
    <property type="evidence" value="ECO:0007669"/>
    <property type="project" value="UniProtKB-SubCell"/>
</dbReference>
<gene>
    <name evidence="9" type="ORF">CDL15_Pgr004153</name>
</gene>
<evidence type="ECO:0000313" key="10">
    <source>
        <dbReference type="Proteomes" id="UP000197138"/>
    </source>
</evidence>
<keyword evidence="2" id="KW-0805">Transcription regulation</keyword>
<evidence type="ECO:0000259" key="8">
    <source>
        <dbReference type="PROSITE" id="PS51032"/>
    </source>
</evidence>
<dbReference type="PANTHER" id="PTHR31190:SF181">
    <property type="entry name" value="OS02G0764700 PROTEIN"/>
    <property type="match status" value="1"/>
</dbReference>